<reference evidence="1" key="1">
    <citation type="journal article" date="2021" name="PeerJ">
        <title>Extensive microbial diversity within the chicken gut microbiome revealed by metagenomics and culture.</title>
        <authorList>
            <person name="Gilroy R."/>
            <person name="Ravi A."/>
            <person name="Getino M."/>
            <person name="Pursley I."/>
            <person name="Horton D.L."/>
            <person name="Alikhan N.F."/>
            <person name="Baker D."/>
            <person name="Gharbi K."/>
            <person name="Hall N."/>
            <person name="Watson M."/>
            <person name="Adriaenssens E.M."/>
            <person name="Foster-Nyarko E."/>
            <person name="Jarju S."/>
            <person name="Secka A."/>
            <person name="Antonio M."/>
            <person name="Oren A."/>
            <person name="Chaudhuri R.R."/>
            <person name="La Ragione R."/>
            <person name="Hildebrand F."/>
            <person name="Pallen M.J."/>
        </authorList>
    </citation>
    <scope>NUCLEOTIDE SEQUENCE</scope>
    <source>
        <strain evidence="1">1277</strain>
    </source>
</reference>
<organism evidence="1 2">
    <name type="scientific">Romboutsia timonensis</name>
    <dbReference type="NCBI Taxonomy" id="1776391"/>
    <lineage>
        <taxon>Bacteria</taxon>
        <taxon>Bacillati</taxon>
        <taxon>Bacillota</taxon>
        <taxon>Clostridia</taxon>
        <taxon>Peptostreptococcales</taxon>
        <taxon>Peptostreptococcaceae</taxon>
        <taxon>Romboutsia</taxon>
    </lineage>
</organism>
<evidence type="ECO:0000313" key="2">
    <source>
        <dbReference type="Proteomes" id="UP000776700"/>
    </source>
</evidence>
<gene>
    <name evidence="1" type="ORF">K8V90_08390</name>
</gene>
<sequence>MKNFKDLEKELSGLQNLKDVQDKVEILSVIFTVKELRSIIKECGLEIKGAWKMTKNELLVNIINELPEEEVTTEEVEEVEVKEVEVEEKPEVEEVKTTESKSKTRKGNKKIIEVYKDGELVNTLDSLTETFKWAKENKIANAGLVRNSLKTGQETVAGSKYKEGGYLFKYALK</sequence>
<dbReference type="AlphaFoldDB" id="A0A921N1V7"/>
<dbReference type="Proteomes" id="UP000776700">
    <property type="component" value="Unassembled WGS sequence"/>
</dbReference>
<comment type="caution">
    <text evidence="1">The sequence shown here is derived from an EMBL/GenBank/DDBJ whole genome shotgun (WGS) entry which is preliminary data.</text>
</comment>
<dbReference type="EMBL" id="DYUB01000261">
    <property type="protein sequence ID" value="HJG97102.1"/>
    <property type="molecule type" value="Genomic_DNA"/>
</dbReference>
<name>A0A921N1V7_9FIRM</name>
<proteinExistence type="predicted"/>
<reference evidence="1" key="2">
    <citation type="submission" date="2021-09" db="EMBL/GenBank/DDBJ databases">
        <authorList>
            <person name="Gilroy R."/>
        </authorList>
    </citation>
    <scope>NUCLEOTIDE SEQUENCE</scope>
    <source>
        <strain evidence="1">1277</strain>
    </source>
</reference>
<protein>
    <submittedName>
        <fullName evidence="1">Uncharacterized protein</fullName>
    </submittedName>
</protein>
<accession>A0A921N1V7</accession>
<evidence type="ECO:0000313" key="1">
    <source>
        <dbReference type="EMBL" id="HJG97102.1"/>
    </source>
</evidence>